<keyword evidence="1" id="KW-1133">Transmembrane helix</keyword>
<protein>
    <recommendedName>
        <fullName evidence="2">EGF-like domain-containing protein</fullName>
    </recommendedName>
</protein>
<keyword evidence="1" id="KW-0472">Membrane</keyword>
<evidence type="ECO:0000256" key="1">
    <source>
        <dbReference type="SAM" id="Phobius"/>
    </source>
</evidence>
<dbReference type="SMART" id="SM00181">
    <property type="entry name" value="EGF"/>
    <property type="match status" value="6"/>
</dbReference>
<feature type="domain" description="EGF-like" evidence="2">
    <location>
        <begin position="84"/>
        <end position="117"/>
    </location>
</feature>
<dbReference type="SUPFAM" id="SSF57184">
    <property type="entry name" value="Growth factor receptor domain"/>
    <property type="match status" value="1"/>
</dbReference>
<dbReference type="InterPro" id="IPR000742">
    <property type="entry name" value="EGF"/>
</dbReference>
<sequence>MEPFFSVISSRDYRDVPETFLYTYLEAYEKTDCLFWCTATRVATAMGTRTVRKLIPEHINVCCEGYIKDENNDGNSSSIHCKPNCSPACVNGYCKSPGVCACNPGYLPDVFEENACSPLCIKGCEHGTCTAPNICICDSGYQLKDGVCEPICSEPCLHGSCIAPETCQCLPGYKKTQNDTCEPFCSSYTATGECIITIVCEPGWTNVIKNSVETCEPVCPKPCVNSTCIAPEICECLNGYEKTANDMCKPYCFQCVHGSCISPHTCVCDPGWYRTESSGTCLPHCDYNCGNGTCIAPNTCQCYQGYELDKSVILEEQNTGLCVPMCSNCEGACIAPDICLCEPHEEMTLVNADGGPCDCVNNCSDDATKCEKTICVNISTVASVTMYDKDEATEEMIRATFMITTTDATSDEANTIVESGLTDYNELKIEKASSWYNSDWFYAMGSIFILMFMILMAAIFLKRKYLESLRKMIFSAHNTENDMSATTVHYKQNST</sequence>
<evidence type="ECO:0000313" key="3">
    <source>
        <dbReference type="EMBL" id="KAJ8727327.1"/>
    </source>
</evidence>
<reference evidence="3" key="1">
    <citation type="submission" date="2023-03" db="EMBL/GenBank/DDBJ databases">
        <title>Chromosome-level genomes of two armyworms, Mythimna separata and Mythimna loreyi, provide insights into the biosynthesis and reception of sex pheromones.</title>
        <authorList>
            <person name="Zhao H."/>
        </authorList>
    </citation>
    <scope>NUCLEOTIDE SEQUENCE</scope>
    <source>
        <strain evidence="3">BeijingLab</strain>
        <tissue evidence="3">Pupa</tissue>
    </source>
</reference>
<name>A0AAD7YV14_MYTSE</name>
<dbReference type="PANTHER" id="PTHR24047:SF32">
    <property type="entry name" value="FI01909P-RELATED"/>
    <property type="match status" value="1"/>
</dbReference>
<organism evidence="3 4">
    <name type="scientific">Mythimna separata</name>
    <name type="common">Oriental armyworm</name>
    <name type="synonym">Pseudaletia separata</name>
    <dbReference type="NCBI Taxonomy" id="271217"/>
    <lineage>
        <taxon>Eukaryota</taxon>
        <taxon>Metazoa</taxon>
        <taxon>Ecdysozoa</taxon>
        <taxon>Arthropoda</taxon>
        <taxon>Hexapoda</taxon>
        <taxon>Insecta</taxon>
        <taxon>Pterygota</taxon>
        <taxon>Neoptera</taxon>
        <taxon>Endopterygota</taxon>
        <taxon>Lepidoptera</taxon>
        <taxon>Glossata</taxon>
        <taxon>Ditrysia</taxon>
        <taxon>Noctuoidea</taxon>
        <taxon>Noctuidae</taxon>
        <taxon>Noctuinae</taxon>
        <taxon>Hadenini</taxon>
        <taxon>Mythimna</taxon>
    </lineage>
</organism>
<dbReference type="Proteomes" id="UP001231518">
    <property type="component" value="Chromosome 11"/>
</dbReference>
<evidence type="ECO:0000259" key="2">
    <source>
        <dbReference type="SMART" id="SM00181"/>
    </source>
</evidence>
<accession>A0AAD7YV14</accession>
<keyword evidence="4" id="KW-1185">Reference proteome</keyword>
<feature type="transmembrane region" description="Helical" evidence="1">
    <location>
        <begin position="440"/>
        <end position="461"/>
    </location>
</feature>
<evidence type="ECO:0000313" key="4">
    <source>
        <dbReference type="Proteomes" id="UP001231518"/>
    </source>
</evidence>
<feature type="domain" description="EGF-like" evidence="2">
    <location>
        <begin position="284"/>
        <end position="323"/>
    </location>
</feature>
<dbReference type="InterPro" id="IPR009030">
    <property type="entry name" value="Growth_fac_rcpt_cys_sf"/>
</dbReference>
<dbReference type="PANTHER" id="PTHR24047">
    <property type="entry name" value="FI01909P-RELATED"/>
    <property type="match status" value="1"/>
</dbReference>
<dbReference type="Gene3D" id="2.10.25.10">
    <property type="entry name" value="Laminin"/>
    <property type="match status" value="6"/>
</dbReference>
<feature type="domain" description="EGF-like" evidence="2">
    <location>
        <begin position="214"/>
        <end position="249"/>
    </location>
</feature>
<comment type="caution">
    <text evidence="3">The sequence shown here is derived from an EMBL/GenBank/DDBJ whole genome shotgun (WGS) entry which is preliminary data.</text>
</comment>
<dbReference type="AlphaFoldDB" id="A0AAD7YV14"/>
<dbReference type="EMBL" id="JARGEI010000008">
    <property type="protein sequence ID" value="KAJ8727327.1"/>
    <property type="molecule type" value="Genomic_DNA"/>
</dbReference>
<feature type="domain" description="EGF-like" evidence="2">
    <location>
        <begin position="251"/>
        <end position="282"/>
    </location>
</feature>
<feature type="domain" description="EGF-like" evidence="2">
    <location>
        <begin position="151"/>
        <end position="182"/>
    </location>
</feature>
<feature type="domain" description="EGF-like" evidence="2">
    <location>
        <begin position="119"/>
        <end position="149"/>
    </location>
</feature>
<gene>
    <name evidence="3" type="ORF">PYW07_001446</name>
</gene>
<dbReference type="InterPro" id="IPR053255">
    <property type="entry name" value="EGF-like_domain"/>
</dbReference>
<keyword evidence="1" id="KW-0812">Transmembrane</keyword>
<proteinExistence type="predicted"/>